<dbReference type="Pfam" id="PF22615">
    <property type="entry name" value="IPMS_D2"/>
    <property type="match status" value="1"/>
</dbReference>
<keyword evidence="10" id="KW-0460">Magnesium</keyword>
<comment type="subunit">
    <text evidence="10">Homodimer.</text>
</comment>
<dbReference type="SUPFAM" id="SSF89000">
    <property type="entry name" value="post-HMGL domain-like"/>
    <property type="match status" value="1"/>
</dbReference>
<dbReference type="EMBL" id="JBHSJD010000001">
    <property type="protein sequence ID" value="MFC5020742.1"/>
    <property type="molecule type" value="Genomic_DNA"/>
</dbReference>
<dbReference type="InterPro" id="IPR039371">
    <property type="entry name" value="LeuA_N_DRE-TIM"/>
</dbReference>
<feature type="domain" description="Pyruvate carboxyltransferase" evidence="12">
    <location>
        <begin position="50"/>
        <end position="326"/>
    </location>
</feature>
<dbReference type="InterPro" id="IPR054692">
    <property type="entry name" value="LeuA-like_post-cat"/>
</dbReference>
<evidence type="ECO:0000256" key="3">
    <source>
        <dbReference type="ARBA" id="ARBA00009767"/>
    </source>
</evidence>
<comment type="similarity">
    <text evidence="3 10">Belongs to the alpha-IPM synthase/homocitrate synthase family. LeuA type 2 subfamily.</text>
</comment>
<dbReference type="Gene3D" id="3.30.160.270">
    <property type="match status" value="1"/>
</dbReference>
<dbReference type="PROSITE" id="PS50991">
    <property type="entry name" value="PYR_CT"/>
    <property type="match status" value="1"/>
</dbReference>
<sequence>MSQPVGRPTPLTNATHTQKPSGMPVHKYGPYEAVDIPDRTWPDKRITKAPRWLSTDLRDGNQALIDPMSPARKRAMFDLLVRMGYKEIEVGFPSSGETDFAFVRSIIEEGAIPEDVTISVLTQAREDLIERTVESLRGAHRATVHMYNATAPVFRRVVFRGSKDDIKQIAVDGTRLVMEYADKILGDETVFGYQYSPEIFTDTELDFALEVCEGVMDVWQPEAGREIILNLPATVERSTPSTHADRFEWMSRNLSRRESVCLSVHPHNDRGTAVAAAELAIMAGADRIEGCLFGQGERTGNVDLVTLGMNLFSQGVDPQIDFSQIDEIRRTSEYCNQMEIHPRHPYAGDLVYTAFSGSHQDAIKKGFDAMEAEAAAAGKTVDEIEWAVPYLPIDPKDVGRSYEAVIRVNSQSGKGGIAYVLKNDHKLDLPRRMQIEFSKIIQAKTDAEGGEVTPKDIWAVFQDEYLPNPDNAWGRIQLRSGQTTTDKDGTDTLTVEAVVDGEDTLLTGTGNGPISAFFDALNTIGVDARLLDYQEHTMSEGASAQAASYIECAIDGKVLWGIGIDANTTRASLKAVISAVNRAAR</sequence>
<evidence type="ECO:0000256" key="9">
    <source>
        <dbReference type="ARBA" id="ARBA00023304"/>
    </source>
</evidence>
<keyword evidence="5 10" id="KW-0432">Leucine biosynthesis</keyword>
<comment type="catalytic activity">
    <reaction evidence="1 10">
        <text>3-methyl-2-oxobutanoate + acetyl-CoA + H2O = (2S)-2-isopropylmalate + CoA + H(+)</text>
        <dbReference type="Rhea" id="RHEA:21524"/>
        <dbReference type="ChEBI" id="CHEBI:1178"/>
        <dbReference type="ChEBI" id="CHEBI:11851"/>
        <dbReference type="ChEBI" id="CHEBI:15377"/>
        <dbReference type="ChEBI" id="CHEBI:15378"/>
        <dbReference type="ChEBI" id="CHEBI:57287"/>
        <dbReference type="ChEBI" id="CHEBI:57288"/>
        <dbReference type="EC" id="2.3.3.13"/>
    </reaction>
</comment>
<dbReference type="Pfam" id="PF00682">
    <property type="entry name" value="HMGL-like"/>
    <property type="match status" value="1"/>
</dbReference>
<dbReference type="InterPro" id="IPR002034">
    <property type="entry name" value="AIPM/Hcit_synth_CS"/>
</dbReference>
<evidence type="ECO:0000256" key="6">
    <source>
        <dbReference type="ARBA" id="ARBA00022605"/>
    </source>
</evidence>
<keyword evidence="9 10" id="KW-0100">Branched-chain amino acid biosynthesis</keyword>
<feature type="compositionally biased region" description="Polar residues" evidence="11">
    <location>
        <begin position="10"/>
        <end position="20"/>
    </location>
</feature>
<feature type="binding site" evidence="10">
    <location>
        <position position="267"/>
    </location>
    <ligand>
        <name>Mg(2+)</name>
        <dbReference type="ChEBI" id="CHEBI:18420"/>
    </ligand>
</feature>
<feature type="binding site" evidence="10">
    <location>
        <position position="265"/>
    </location>
    <ligand>
        <name>Mg(2+)</name>
        <dbReference type="ChEBI" id="CHEBI:18420"/>
    </ligand>
</feature>
<feature type="binding site" evidence="10">
    <location>
        <position position="301"/>
    </location>
    <ligand>
        <name>Mg(2+)</name>
        <dbReference type="ChEBI" id="CHEBI:18420"/>
    </ligand>
</feature>
<dbReference type="RefSeq" id="WP_345691783.1">
    <property type="nucleotide sequence ID" value="NZ_BAABIT010000001.1"/>
</dbReference>
<feature type="binding site" evidence="10">
    <location>
        <position position="59"/>
    </location>
    <ligand>
        <name>Mg(2+)</name>
        <dbReference type="ChEBI" id="CHEBI:18420"/>
    </ligand>
</feature>
<evidence type="ECO:0000256" key="8">
    <source>
        <dbReference type="ARBA" id="ARBA00022723"/>
    </source>
</evidence>
<dbReference type="InterPro" id="IPR036230">
    <property type="entry name" value="LeuA_allosteric_dom_sf"/>
</dbReference>
<dbReference type="CDD" id="cd07942">
    <property type="entry name" value="DRE_TIM_LeuA"/>
    <property type="match status" value="1"/>
</dbReference>
<keyword evidence="10" id="KW-0963">Cytoplasm</keyword>
<dbReference type="Gene3D" id="3.20.20.70">
    <property type="entry name" value="Aldolase class I"/>
    <property type="match status" value="1"/>
</dbReference>
<evidence type="ECO:0000256" key="10">
    <source>
        <dbReference type="HAMAP-Rule" id="MF_00572"/>
    </source>
</evidence>
<gene>
    <name evidence="10 13" type="primary">leuA</name>
    <name evidence="13" type="ORF">ACFPM3_01070</name>
</gene>
<dbReference type="PANTHER" id="PTHR46911">
    <property type="match status" value="1"/>
</dbReference>
<comment type="subcellular location">
    <subcellularLocation>
        <location evidence="10">Cytoplasm</location>
    </subcellularLocation>
</comment>
<keyword evidence="7 10" id="KW-0808">Transferase</keyword>
<keyword evidence="13" id="KW-0012">Acyltransferase</keyword>
<feature type="region of interest" description="Regulatory domain" evidence="10">
    <location>
        <begin position="468"/>
        <end position="585"/>
    </location>
</feature>
<evidence type="ECO:0000313" key="14">
    <source>
        <dbReference type="Proteomes" id="UP001595829"/>
    </source>
</evidence>
<dbReference type="SUPFAM" id="SSF51569">
    <property type="entry name" value="Aldolase"/>
    <property type="match status" value="1"/>
</dbReference>
<dbReference type="NCBIfam" id="NF002991">
    <property type="entry name" value="PRK03739.1"/>
    <property type="match status" value="1"/>
</dbReference>
<accession>A0ABV9X7F9</accession>
<proteinExistence type="inferred from homology"/>
<comment type="function">
    <text evidence="10">Catalyzes the condensation of the acetyl group of acetyl-CoA with 3-methyl-2-oxobutanoate (2-ketoisovalerate) to form 3-carboxy-3-hydroxy-4-methylpentanoate (2-isopropylmalate).</text>
</comment>
<dbReference type="PROSITE" id="PS00815">
    <property type="entry name" value="AIPM_HOMOCIT_SYNTH_1"/>
    <property type="match status" value="1"/>
</dbReference>
<dbReference type="InterPro" id="IPR013709">
    <property type="entry name" value="2-isopropylmalate_synth_dimer"/>
</dbReference>
<feature type="region of interest" description="Disordered" evidence="11">
    <location>
        <begin position="1"/>
        <end position="29"/>
    </location>
</feature>
<dbReference type="PANTHER" id="PTHR46911:SF1">
    <property type="entry name" value="2-ISOPROPYLMALATE SYNTHASE"/>
    <property type="match status" value="1"/>
</dbReference>
<evidence type="ECO:0000256" key="5">
    <source>
        <dbReference type="ARBA" id="ARBA00022430"/>
    </source>
</evidence>
<comment type="pathway">
    <text evidence="2 10">Amino-acid biosynthesis; L-leucine biosynthesis; L-leucine from 3-methyl-2-oxobutanoate: step 1/4.</text>
</comment>
<dbReference type="InterPro" id="IPR013785">
    <property type="entry name" value="Aldolase_TIM"/>
</dbReference>
<keyword evidence="14" id="KW-1185">Reference proteome</keyword>
<evidence type="ECO:0000256" key="4">
    <source>
        <dbReference type="ARBA" id="ARBA00012973"/>
    </source>
</evidence>
<dbReference type="Pfam" id="PF08502">
    <property type="entry name" value="LeuA_dimer"/>
    <property type="match status" value="1"/>
</dbReference>
<evidence type="ECO:0000259" key="12">
    <source>
        <dbReference type="PROSITE" id="PS50991"/>
    </source>
</evidence>
<evidence type="ECO:0000313" key="13">
    <source>
        <dbReference type="EMBL" id="MFC5020742.1"/>
    </source>
</evidence>
<protein>
    <recommendedName>
        <fullName evidence="4 10">2-isopropylmalate synthase</fullName>
        <ecNumber evidence="4 10">2.3.3.13</ecNumber>
    </recommendedName>
    <alternativeName>
        <fullName evidence="10">Alpha-IPM synthase</fullName>
    </alternativeName>
    <alternativeName>
        <fullName evidence="10">Alpha-isopropylmalate synthase</fullName>
    </alternativeName>
</protein>
<name>A0ABV9X7F9_9ACTN</name>
<dbReference type="SUPFAM" id="SSF110921">
    <property type="entry name" value="2-isopropylmalate synthase LeuA, allosteric (dimerisation) domain"/>
    <property type="match status" value="1"/>
</dbReference>
<dbReference type="HAMAP" id="MF_00572">
    <property type="entry name" value="LeuA_type2"/>
    <property type="match status" value="1"/>
</dbReference>
<dbReference type="SMART" id="SM00917">
    <property type="entry name" value="LeuA_dimer"/>
    <property type="match status" value="1"/>
</dbReference>
<evidence type="ECO:0000256" key="7">
    <source>
        <dbReference type="ARBA" id="ARBA00022679"/>
    </source>
</evidence>
<dbReference type="EC" id="2.3.3.13" evidence="4 10"/>
<dbReference type="PROSITE" id="PS00816">
    <property type="entry name" value="AIPM_HOMOCIT_SYNTH_2"/>
    <property type="match status" value="1"/>
</dbReference>
<dbReference type="InterPro" id="IPR005668">
    <property type="entry name" value="IPM_Synthase"/>
</dbReference>
<keyword evidence="8 10" id="KW-0479">Metal-binding</keyword>
<evidence type="ECO:0000256" key="11">
    <source>
        <dbReference type="SAM" id="MobiDB-lite"/>
    </source>
</evidence>
<comment type="cofactor">
    <cofactor evidence="10">
        <name>Mg(2+)</name>
        <dbReference type="ChEBI" id="CHEBI:18420"/>
    </cofactor>
</comment>
<organism evidence="13 14">
    <name type="scientific">Streptomyces coeruleoprunus</name>
    <dbReference type="NCBI Taxonomy" id="285563"/>
    <lineage>
        <taxon>Bacteria</taxon>
        <taxon>Bacillati</taxon>
        <taxon>Actinomycetota</taxon>
        <taxon>Actinomycetes</taxon>
        <taxon>Kitasatosporales</taxon>
        <taxon>Streptomycetaceae</taxon>
        <taxon>Streptomyces</taxon>
    </lineage>
</organism>
<dbReference type="GO" id="GO:0003852">
    <property type="term" value="F:2-isopropylmalate synthase activity"/>
    <property type="evidence" value="ECO:0007669"/>
    <property type="project" value="UniProtKB-EC"/>
</dbReference>
<dbReference type="Proteomes" id="UP001595829">
    <property type="component" value="Unassembled WGS sequence"/>
</dbReference>
<evidence type="ECO:0000256" key="1">
    <source>
        <dbReference type="ARBA" id="ARBA00000064"/>
    </source>
</evidence>
<dbReference type="NCBIfam" id="TIGR00970">
    <property type="entry name" value="leuA_yeast"/>
    <property type="match status" value="1"/>
</dbReference>
<comment type="caution">
    <text evidence="13">The sequence shown here is derived from an EMBL/GenBank/DDBJ whole genome shotgun (WGS) entry which is preliminary data.</text>
</comment>
<reference evidence="14" key="1">
    <citation type="journal article" date="2019" name="Int. J. Syst. Evol. Microbiol.">
        <title>The Global Catalogue of Microorganisms (GCM) 10K type strain sequencing project: providing services to taxonomists for standard genome sequencing and annotation.</title>
        <authorList>
            <consortium name="The Broad Institute Genomics Platform"/>
            <consortium name="The Broad Institute Genome Sequencing Center for Infectious Disease"/>
            <person name="Wu L."/>
            <person name="Ma J."/>
        </authorList>
    </citation>
    <scope>NUCLEOTIDE SEQUENCE [LARGE SCALE GENOMIC DNA]</scope>
    <source>
        <strain evidence="14">CGMCC 4.1648</strain>
    </source>
</reference>
<keyword evidence="6 10" id="KW-0028">Amino-acid biosynthesis</keyword>
<evidence type="ECO:0000256" key="2">
    <source>
        <dbReference type="ARBA" id="ARBA00004689"/>
    </source>
</evidence>
<dbReference type="InterPro" id="IPR000891">
    <property type="entry name" value="PYR_CT"/>
</dbReference>